<name>A0A1D9P8Y3_9FLAO</name>
<keyword evidence="2" id="KW-1185">Reference proteome</keyword>
<evidence type="ECO:0008006" key="3">
    <source>
        <dbReference type="Google" id="ProtNLM"/>
    </source>
</evidence>
<dbReference type="STRING" id="1306519.BIW12_05960"/>
<organism evidence="1 2">
    <name type="scientific">Flavobacterium commune</name>
    <dbReference type="NCBI Taxonomy" id="1306519"/>
    <lineage>
        <taxon>Bacteria</taxon>
        <taxon>Pseudomonadati</taxon>
        <taxon>Bacteroidota</taxon>
        <taxon>Flavobacteriia</taxon>
        <taxon>Flavobacteriales</taxon>
        <taxon>Flavobacteriaceae</taxon>
        <taxon>Flavobacterium</taxon>
    </lineage>
</organism>
<proteinExistence type="predicted"/>
<gene>
    <name evidence="1" type="ORF">BIW12_05960</name>
</gene>
<dbReference type="Proteomes" id="UP000178198">
    <property type="component" value="Chromosome"/>
</dbReference>
<dbReference type="KEGG" id="fcm:BIW12_05960"/>
<protein>
    <recommendedName>
        <fullName evidence="3">DUF2116 family Zn-ribbon domain-containing protein</fullName>
    </recommendedName>
</protein>
<reference evidence="1 2" key="1">
    <citation type="submission" date="2016-10" db="EMBL/GenBank/DDBJ databases">
        <title>Complete Genome Sequence of Flavobacterium sp. PK15.</title>
        <authorList>
            <person name="Ekwe A."/>
            <person name="Kim S.B."/>
        </authorList>
    </citation>
    <scope>NUCLEOTIDE SEQUENCE [LARGE SCALE GENOMIC DNA]</scope>
    <source>
        <strain evidence="1 2">PK15</strain>
    </source>
</reference>
<dbReference type="OrthoDB" id="5187906at2"/>
<sequence>MVKNCLECGEKIIGREDKKFCSDGCRNAYNNKMNKDSNNFMRNINNKLRKNYRILSELNTDGKSKTTKSKLLSKGFDFDFFTNILKTKTGNTYYFLYDQGYMLLENDLYILVKKDN</sequence>
<dbReference type="EMBL" id="CP017774">
    <property type="protein sequence ID" value="AOZ99017.1"/>
    <property type="molecule type" value="Genomic_DNA"/>
</dbReference>
<accession>A0A1D9P8Y3</accession>
<evidence type="ECO:0000313" key="1">
    <source>
        <dbReference type="EMBL" id="AOZ99017.1"/>
    </source>
</evidence>
<evidence type="ECO:0000313" key="2">
    <source>
        <dbReference type="Proteomes" id="UP000178198"/>
    </source>
</evidence>
<dbReference type="AlphaFoldDB" id="A0A1D9P8Y3"/>
<dbReference type="RefSeq" id="WP_071184262.1">
    <property type="nucleotide sequence ID" value="NZ_CP017774.1"/>
</dbReference>